<evidence type="ECO:0000313" key="10">
    <source>
        <dbReference type="Proteomes" id="UP000000560"/>
    </source>
</evidence>
<reference evidence="10" key="1">
    <citation type="journal article" date="2005" name="Nature">
        <title>Sequencing of Aspergillus nidulans and comparative analysis with A. fumigatus and A. oryzae.</title>
        <authorList>
            <person name="Galagan J.E."/>
            <person name="Calvo S.E."/>
            <person name="Cuomo C."/>
            <person name="Ma L.J."/>
            <person name="Wortman J.R."/>
            <person name="Batzoglou S."/>
            <person name="Lee S.I."/>
            <person name="Basturkmen M."/>
            <person name="Spevak C.C."/>
            <person name="Clutterbuck J."/>
            <person name="Kapitonov V."/>
            <person name="Jurka J."/>
            <person name="Scazzocchio C."/>
            <person name="Farman M."/>
            <person name="Butler J."/>
            <person name="Purcell S."/>
            <person name="Harris S."/>
            <person name="Braus G.H."/>
            <person name="Draht O."/>
            <person name="Busch S."/>
            <person name="D'Enfert C."/>
            <person name="Bouchier C."/>
            <person name="Goldman G.H."/>
            <person name="Bell-Pedersen D."/>
            <person name="Griffiths-Jones S."/>
            <person name="Doonan J.H."/>
            <person name="Yu J."/>
            <person name="Vienken K."/>
            <person name="Pain A."/>
            <person name="Freitag M."/>
            <person name="Selker E.U."/>
            <person name="Archer D.B."/>
            <person name="Penalva M.A."/>
            <person name="Oakley B.R."/>
            <person name="Momany M."/>
            <person name="Tanaka T."/>
            <person name="Kumagai T."/>
            <person name="Asai K."/>
            <person name="Machida M."/>
            <person name="Nierman W.C."/>
            <person name="Denning D.W."/>
            <person name="Caddick M."/>
            <person name="Hynes M."/>
            <person name="Paoletti M."/>
            <person name="Fischer R."/>
            <person name="Miller B."/>
            <person name="Dyer P."/>
            <person name="Sachs M.S."/>
            <person name="Osmani S.A."/>
            <person name="Birren B.W."/>
        </authorList>
    </citation>
    <scope>NUCLEOTIDE SEQUENCE [LARGE SCALE GENOMIC DNA]</scope>
    <source>
        <strain evidence="10">FGSC A4 / ATCC 38163 / CBS 112.46 / NRRL 194 / M139</strain>
    </source>
</reference>
<evidence type="ECO:0000256" key="2">
    <source>
        <dbReference type="ARBA" id="ARBA00022692"/>
    </source>
</evidence>
<proteinExistence type="predicted"/>
<keyword evidence="3 6" id="KW-1133">Transmembrane helix</keyword>
<dbReference type="SMART" id="SM00321">
    <property type="entry name" value="WSC"/>
    <property type="match status" value="1"/>
</dbReference>
<evidence type="ECO:0000256" key="1">
    <source>
        <dbReference type="ARBA" id="ARBA00004167"/>
    </source>
</evidence>
<evidence type="ECO:0000256" key="5">
    <source>
        <dbReference type="SAM" id="MobiDB-lite"/>
    </source>
</evidence>
<evidence type="ECO:0000256" key="3">
    <source>
        <dbReference type="ARBA" id="ARBA00022989"/>
    </source>
</evidence>
<feature type="signal peptide" evidence="7">
    <location>
        <begin position="1"/>
        <end position="24"/>
    </location>
</feature>
<comment type="subcellular location">
    <subcellularLocation>
        <location evidence="1">Membrane</location>
        <topology evidence="1">Single-pass membrane protein</topology>
    </subcellularLocation>
</comment>
<name>Q5B1C0_EMENI</name>
<dbReference type="PANTHER" id="PTHR15549:SF30">
    <property type="entry name" value="MID2 DOMAIN-CONTAINING PROTEIN"/>
    <property type="match status" value="1"/>
</dbReference>
<dbReference type="OMA" id="MTSIGCF"/>
<dbReference type="GO" id="GO:0043936">
    <property type="term" value="P:asexual sporulation resulting in formation of a cellular spore"/>
    <property type="evidence" value="ECO:0000315"/>
    <property type="project" value="AspGD"/>
</dbReference>
<dbReference type="GO" id="GO:0016020">
    <property type="term" value="C:membrane"/>
    <property type="evidence" value="ECO:0000314"/>
    <property type="project" value="AspGD"/>
</dbReference>
<accession>C8VFT5</accession>
<accession>Q5B1C0</accession>
<evidence type="ECO:0000256" key="7">
    <source>
        <dbReference type="SAM" id="SignalP"/>
    </source>
</evidence>
<dbReference type="OrthoDB" id="2019572at2759"/>
<evidence type="ECO:0000259" key="8">
    <source>
        <dbReference type="PROSITE" id="PS51212"/>
    </source>
</evidence>
<dbReference type="PROSITE" id="PS51212">
    <property type="entry name" value="WSC"/>
    <property type="match status" value="1"/>
</dbReference>
<dbReference type="GO" id="GO:0004888">
    <property type="term" value="F:transmembrane signaling receptor activity"/>
    <property type="evidence" value="ECO:0000318"/>
    <property type="project" value="GO_Central"/>
</dbReference>
<dbReference type="GO" id="GO:0009277">
    <property type="term" value="C:fungal-type cell wall"/>
    <property type="evidence" value="ECO:0000314"/>
    <property type="project" value="AspGD"/>
</dbReference>
<dbReference type="PANTHER" id="PTHR15549">
    <property type="entry name" value="PAIRED IMMUNOGLOBULIN-LIKE TYPE 2 RECEPTOR"/>
    <property type="match status" value="1"/>
</dbReference>
<dbReference type="SMR" id="Q5B1C0"/>
<feature type="region of interest" description="Disordered" evidence="5">
    <location>
        <begin position="126"/>
        <end position="183"/>
    </location>
</feature>
<dbReference type="NCBIfam" id="TIGR01167">
    <property type="entry name" value="LPXTG_anchor"/>
    <property type="match status" value="1"/>
</dbReference>
<dbReference type="InParanoid" id="Q5B1C0"/>
<sequence>MRSFTLSTVFATAALLASSSPAAAQEQTYIGCFSSSKPLEDQGSYTYQSNGYCMNLCYGKNKAVFGLYNANHCLCGDEIPAKSSKEDDDSCNKPCAAWPIVMCGGSDAYSVYLTGYKDNVPYYSDSSSSTTSSSNSSSTSTTSGDSTTTNANGAVVTTSSANGQQEMATSTASADNDSSKKDGPNTAAIAAGVVIGVVGLAALIGAGFFLWRFKKRHPADQRMREMSNVEQFGKPMSQDSMSDHRFDGDFMAHRRQSNGSIDDDRDFSRRVLQVTNPDRH</sequence>
<dbReference type="CDD" id="cd12087">
    <property type="entry name" value="TM_EGFR-like"/>
    <property type="match status" value="1"/>
</dbReference>
<dbReference type="InterPro" id="IPR051694">
    <property type="entry name" value="Immunoregulatory_rcpt-like"/>
</dbReference>
<reference evidence="10" key="2">
    <citation type="journal article" date="2009" name="Fungal Genet. Biol.">
        <title>The 2008 update of the Aspergillus nidulans genome annotation: a community effort.</title>
        <authorList>
            <person name="Wortman J.R."/>
            <person name="Gilsenan J.M."/>
            <person name="Joardar V."/>
            <person name="Deegan J."/>
            <person name="Clutterbuck J."/>
            <person name="Andersen M.R."/>
            <person name="Archer D."/>
            <person name="Bencina M."/>
            <person name="Braus G."/>
            <person name="Coutinho P."/>
            <person name="von Dohren H."/>
            <person name="Doonan J."/>
            <person name="Driessen A.J."/>
            <person name="Durek P."/>
            <person name="Espeso E."/>
            <person name="Fekete E."/>
            <person name="Flipphi M."/>
            <person name="Estrada C.G."/>
            <person name="Geysens S."/>
            <person name="Goldman G."/>
            <person name="de Groot P.W."/>
            <person name="Hansen K."/>
            <person name="Harris S.D."/>
            <person name="Heinekamp T."/>
            <person name="Helmstaedt K."/>
            <person name="Henrissat B."/>
            <person name="Hofmann G."/>
            <person name="Homan T."/>
            <person name="Horio T."/>
            <person name="Horiuchi H."/>
            <person name="James S."/>
            <person name="Jones M."/>
            <person name="Karaffa L."/>
            <person name="Karanyi Z."/>
            <person name="Kato M."/>
            <person name="Keller N."/>
            <person name="Kelly D.E."/>
            <person name="Kiel J.A."/>
            <person name="Kim J.M."/>
            <person name="van der Klei I.J."/>
            <person name="Klis F.M."/>
            <person name="Kovalchuk A."/>
            <person name="Krasevec N."/>
            <person name="Kubicek C.P."/>
            <person name="Liu B."/>
            <person name="Maccabe A."/>
            <person name="Meyer V."/>
            <person name="Mirabito P."/>
            <person name="Miskei M."/>
            <person name="Mos M."/>
            <person name="Mullins J."/>
            <person name="Nelson D.R."/>
            <person name="Nielsen J."/>
            <person name="Oakley B.R."/>
            <person name="Osmani S.A."/>
            <person name="Pakula T."/>
            <person name="Paszewski A."/>
            <person name="Paulsen I."/>
            <person name="Pilsyk S."/>
            <person name="Pocsi I."/>
            <person name="Punt P.J."/>
            <person name="Ram A.F."/>
            <person name="Ren Q."/>
            <person name="Robellet X."/>
            <person name="Robson G."/>
            <person name="Seiboth B."/>
            <person name="van Solingen P."/>
            <person name="Specht T."/>
            <person name="Sun J."/>
            <person name="Taheri-Talesh N."/>
            <person name="Takeshita N."/>
            <person name="Ussery D."/>
            <person name="vanKuyk P.A."/>
            <person name="Visser H."/>
            <person name="van de Vondervoort P.J."/>
            <person name="de Vries R.P."/>
            <person name="Walton J."/>
            <person name="Xiang X."/>
            <person name="Xiong Y."/>
            <person name="Zeng A.P."/>
            <person name="Brandt B.W."/>
            <person name="Cornell M.J."/>
            <person name="van den Hondel C.A."/>
            <person name="Visser J."/>
            <person name="Oliver S.G."/>
            <person name="Turner G."/>
        </authorList>
    </citation>
    <scope>GENOME REANNOTATION</scope>
    <source>
        <strain evidence="10">FGSC A4 / ATCC 38163 / CBS 112.46 / NRRL 194 / M139</strain>
    </source>
</reference>
<feature type="chain" id="PRO_5010215911" evidence="7">
    <location>
        <begin position="25"/>
        <end position="280"/>
    </location>
</feature>
<keyword evidence="7" id="KW-0732">Signal</keyword>
<feature type="transmembrane region" description="Helical" evidence="6">
    <location>
        <begin position="187"/>
        <end position="213"/>
    </location>
</feature>
<feature type="compositionally biased region" description="Low complexity" evidence="5">
    <location>
        <begin position="126"/>
        <end position="159"/>
    </location>
</feature>
<feature type="domain" description="WSC" evidence="8">
    <location>
        <begin position="26"/>
        <end position="115"/>
    </location>
</feature>
<dbReference type="VEuPathDB" id="FungiDB:AN5660"/>
<dbReference type="GO" id="GO:0005886">
    <property type="term" value="C:plasma membrane"/>
    <property type="evidence" value="ECO:0000318"/>
    <property type="project" value="GO_Central"/>
</dbReference>
<dbReference type="GeneID" id="2871949"/>
<organism evidence="9 10">
    <name type="scientific">Emericella nidulans (strain FGSC A4 / ATCC 38163 / CBS 112.46 / NRRL 194 / M139)</name>
    <name type="common">Aspergillus nidulans</name>
    <dbReference type="NCBI Taxonomy" id="227321"/>
    <lineage>
        <taxon>Eukaryota</taxon>
        <taxon>Fungi</taxon>
        <taxon>Dikarya</taxon>
        <taxon>Ascomycota</taxon>
        <taxon>Pezizomycotina</taxon>
        <taxon>Eurotiomycetes</taxon>
        <taxon>Eurotiomycetidae</taxon>
        <taxon>Eurotiales</taxon>
        <taxon>Aspergillaceae</taxon>
        <taxon>Aspergillus</taxon>
        <taxon>Aspergillus subgen. Nidulantes</taxon>
    </lineage>
</organism>
<dbReference type="InterPro" id="IPR002889">
    <property type="entry name" value="WSC_carb-bd"/>
</dbReference>
<dbReference type="eggNOG" id="KOG4157">
    <property type="taxonomic scope" value="Eukaryota"/>
</dbReference>
<dbReference type="GO" id="GO:0071852">
    <property type="term" value="P:fungal-type cell wall organization or biogenesis"/>
    <property type="evidence" value="ECO:0000315"/>
    <property type="project" value="AspGD"/>
</dbReference>
<gene>
    <name evidence="9" type="ORF">ANIA_05660</name>
</gene>
<keyword evidence="10" id="KW-1185">Reference proteome</keyword>
<dbReference type="RefSeq" id="XP_663264.1">
    <property type="nucleotide sequence ID" value="XM_658172.2"/>
</dbReference>
<dbReference type="KEGG" id="ani:ANIA_05660"/>
<protein>
    <submittedName>
        <fullName evidence="9">Plasma membrane sensor transducer (Eurofung)</fullName>
    </submittedName>
</protein>
<evidence type="ECO:0000313" key="9">
    <source>
        <dbReference type="EMBL" id="CBF81457.1"/>
    </source>
</evidence>
<keyword evidence="4 6" id="KW-0472">Membrane</keyword>
<dbReference type="Gene3D" id="1.20.5.510">
    <property type="entry name" value="Single helix bin"/>
    <property type="match status" value="1"/>
</dbReference>
<dbReference type="HOGENOM" id="CLU_024893_0_0_1"/>
<evidence type="ECO:0000256" key="6">
    <source>
        <dbReference type="SAM" id="Phobius"/>
    </source>
</evidence>
<dbReference type="GO" id="GO:0007165">
    <property type="term" value="P:signal transduction"/>
    <property type="evidence" value="ECO:0000318"/>
    <property type="project" value="GO_Central"/>
</dbReference>
<dbReference type="Proteomes" id="UP000000560">
    <property type="component" value="Chromosome V"/>
</dbReference>
<dbReference type="Pfam" id="PF01822">
    <property type="entry name" value="WSC"/>
    <property type="match status" value="1"/>
</dbReference>
<feature type="region of interest" description="Disordered" evidence="5">
    <location>
        <begin position="254"/>
        <end position="280"/>
    </location>
</feature>
<keyword evidence="2 6" id="KW-0812">Transmembrane</keyword>
<dbReference type="EMBL" id="BN001305">
    <property type="protein sequence ID" value="CBF81457.1"/>
    <property type="molecule type" value="Genomic_DNA"/>
</dbReference>
<dbReference type="AlphaFoldDB" id="Q5B1C0"/>
<dbReference type="STRING" id="227321.Q5B1C0"/>
<evidence type="ECO:0000256" key="4">
    <source>
        <dbReference type="ARBA" id="ARBA00023136"/>
    </source>
</evidence>